<accession>A0A316EW06</accession>
<organism evidence="7 8">
    <name type="scientific">Cupriavidus plantarum</name>
    <dbReference type="NCBI Taxonomy" id="942865"/>
    <lineage>
        <taxon>Bacteria</taxon>
        <taxon>Pseudomonadati</taxon>
        <taxon>Pseudomonadota</taxon>
        <taxon>Betaproteobacteria</taxon>
        <taxon>Burkholderiales</taxon>
        <taxon>Burkholderiaceae</taxon>
        <taxon>Cupriavidus</taxon>
    </lineage>
</organism>
<comment type="cofactor">
    <cofactor evidence="1">
        <name>FMN</name>
        <dbReference type="ChEBI" id="CHEBI:58210"/>
    </cofactor>
</comment>
<dbReference type="GO" id="GO:0010181">
    <property type="term" value="F:FMN binding"/>
    <property type="evidence" value="ECO:0007669"/>
    <property type="project" value="InterPro"/>
</dbReference>
<dbReference type="Proteomes" id="UP000245754">
    <property type="component" value="Unassembled WGS sequence"/>
</dbReference>
<comment type="caution">
    <text evidence="7">The sequence shown here is derived from an EMBL/GenBank/DDBJ whole genome shotgun (WGS) entry which is preliminary data.</text>
</comment>
<evidence type="ECO:0000259" key="6">
    <source>
        <dbReference type="Pfam" id="PF00724"/>
    </source>
</evidence>
<evidence type="ECO:0000256" key="2">
    <source>
        <dbReference type="ARBA" id="ARBA00022630"/>
    </source>
</evidence>
<gene>
    <name evidence="7" type="ORF">C7419_101757</name>
</gene>
<keyword evidence="8" id="KW-1185">Reference proteome</keyword>
<proteinExistence type="predicted"/>
<dbReference type="PANTHER" id="PTHR43303:SF4">
    <property type="entry name" value="NADPH DEHYDROGENASE C23G7.10C-RELATED"/>
    <property type="match status" value="1"/>
</dbReference>
<dbReference type="InterPro" id="IPR001155">
    <property type="entry name" value="OxRdtase_FMN_N"/>
</dbReference>
<keyword evidence="5" id="KW-0560">Oxidoreductase</keyword>
<evidence type="ECO:0000256" key="4">
    <source>
        <dbReference type="ARBA" id="ARBA00022857"/>
    </source>
</evidence>
<protein>
    <submittedName>
        <fullName evidence="7">2,4-dienoyl-CoA reductase-like NADH-dependent reductase (Old Yellow Enzyme family)</fullName>
    </submittedName>
</protein>
<dbReference type="SUPFAM" id="SSF51395">
    <property type="entry name" value="FMN-linked oxidoreductases"/>
    <property type="match status" value="1"/>
</dbReference>
<keyword evidence="4" id="KW-0521">NADP</keyword>
<evidence type="ECO:0000256" key="5">
    <source>
        <dbReference type="ARBA" id="ARBA00023002"/>
    </source>
</evidence>
<dbReference type="GO" id="GO:0050661">
    <property type="term" value="F:NADP binding"/>
    <property type="evidence" value="ECO:0007669"/>
    <property type="project" value="InterPro"/>
</dbReference>
<dbReference type="RefSeq" id="WP_109580670.1">
    <property type="nucleotide sequence ID" value="NZ_QGGT01000001.1"/>
</dbReference>
<dbReference type="Pfam" id="PF00724">
    <property type="entry name" value="Oxidored_FMN"/>
    <property type="match status" value="1"/>
</dbReference>
<dbReference type="EMBL" id="QGGT01000001">
    <property type="protein sequence ID" value="PWK36887.1"/>
    <property type="molecule type" value="Genomic_DNA"/>
</dbReference>
<evidence type="ECO:0000256" key="1">
    <source>
        <dbReference type="ARBA" id="ARBA00001917"/>
    </source>
</evidence>
<evidence type="ECO:0000313" key="8">
    <source>
        <dbReference type="Proteomes" id="UP000245754"/>
    </source>
</evidence>
<evidence type="ECO:0000256" key="3">
    <source>
        <dbReference type="ARBA" id="ARBA00022643"/>
    </source>
</evidence>
<dbReference type="PANTHER" id="PTHR43303">
    <property type="entry name" value="NADPH DEHYDROGENASE C23G7.10C-RELATED"/>
    <property type="match status" value="1"/>
</dbReference>
<dbReference type="GO" id="GO:0003959">
    <property type="term" value="F:NADPH dehydrogenase activity"/>
    <property type="evidence" value="ECO:0007669"/>
    <property type="project" value="InterPro"/>
</dbReference>
<dbReference type="InterPro" id="IPR013785">
    <property type="entry name" value="Aldolase_TIM"/>
</dbReference>
<name>A0A316EW06_9BURK</name>
<feature type="domain" description="NADH:flavin oxidoreductase/NADH oxidase N-terminal" evidence="6">
    <location>
        <begin position="56"/>
        <end position="393"/>
    </location>
</feature>
<dbReference type="Gene3D" id="3.20.20.70">
    <property type="entry name" value="Aldolase class I"/>
    <property type="match status" value="1"/>
</dbReference>
<keyword evidence="3" id="KW-0288">FMN</keyword>
<sequence>MTAKPCNGSPVLGRSGFAASALGSTALAASALSPGTPGTILRPACRRGRAPRRPRLLRPLTIDGLELLNRIVIAPMRQYAANDGCMSDWHLIHLGRLALSGAALLAIEHTAVLPEGRSTHADLGLWNSMTEAAMGLTIESLRRWSDMPIAILLSHAGRRGSNDIPGHSSGVASAQIGPAEGLGWQTVAPSALAYDSGHVLPEVLDHQDMRVIREAFVAAARRAVNVGVDAVFLDAAGGHLLHQFLSPLSNRRNDLYGGTLQNRLRFPLEVFAAVRDALPQGRPLACRIPAQDWIGQGWDLEQASVFVRCLATQGCNAFYVSAGGLLAGENVPYGAGYLVPLARALRQETGLPVIATGAITGFEQAEAIIGTGDADLVAIDQAILDDPFWPRHAGVQLCGRAQAAHPWARGQGGMQWAGD</sequence>
<reference evidence="7 8" key="1">
    <citation type="submission" date="2018-05" db="EMBL/GenBank/DDBJ databases">
        <title>Genomic Encyclopedia of Type Strains, Phase IV (KMG-V): Genome sequencing to study the core and pangenomes of soil and plant-associated prokaryotes.</title>
        <authorList>
            <person name="Whitman W."/>
        </authorList>
    </citation>
    <scope>NUCLEOTIDE SEQUENCE [LARGE SCALE GENOMIC DNA]</scope>
    <source>
        <strain evidence="7 8">SLV-132</strain>
    </source>
</reference>
<dbReference type="InterPro" id="IPR044152">
    <property type="entry name" value="YqjM-like"/>
</dbReference>
<dbReference type="AlphaFoldDB" id="A0A316EW06"/>
<keyword evidence="2" id="KW-0285">Flavoprotein</keyword>
<evidence type="ECO:0000313" key="7">
    <source>
        <dbReference type="EMBL" id="PWK36887.1"/>
    </source>
</evidence>